<dbReference type="PROSITE" id="PS51178">
    <property type="entry name" value="PASTA"/>
    <property type="match status" value="1"/>
</dbReference>
<name>A0A941FRS8_9BACI</name>
<dbReference type="EMBL" id="JAGTPW010000020">
    <property type="protein sequence ID" value="MBR8644952.1"/>
    <property type="molecule type" value="Genomic_DNA"/>
</dbReference>
<feature type="domain" description="PASTA" evidence="2">
    <location>
        <begin position="1"/>
        <end position="64"/>
    </location>
</feature>
<sequence>MTIPDLKGEELDDAITELLEMDLEIGETIEIEDEEVEAGLVIKTNPKEGKTVKEGAVIDIYQSVGKETISLSSYEGRDYSDVKSLLEKMGFKNISVTEKYDDSAPGTIIDQSPRVPLRSYHPKRSLS</sequence>
<reference evidence="3" key="1">
    <citation type="submission" date="2021-04" db="EMBL/GenBank/DDBJ databases">
        <title>Whole genome sequencing of Enterococci isolates from hospitalized patients.</title>
        <authorList>
            <person name="Ogoti B.M."/>
            <person name="Onyambu F.G."/>
        </authorList>
    </citation>
    <scope>NUCLEOTIDE SEQUENCE</scope>
    <source>
        <strain evidence="3">242</strain>
    </source>
</reference>
<comment type="caution">
    <text evidence="3">The sequence shown here is derived from an EMBL/GenBank/DDBJ whole genome shotgun (WGS) entry which is preliminary data.</text>
</comment>
<gene>
    <name evidence="3" type="ORF">KEH51_13235</name>
</gene>
<dbReference type="CDD" id="cd06577">
    <property type="entry name" value="PASTA_pknB"/>
    <property type="match status" value="2"/>
</dbReference>
<proteinExistence type="predicted"/>
<protein>
    <submittedName>
        <fullName evidence="3">PASTA domain-containing protein</fullName>
    </submittedName>
</protein>
<dbReference type="Proteomes" id="UP000680045">
    <property type="component" value="Unassembled WGS sequence"/>
</dbReference>
<dbReference type="InterPro" id="IPR005543">
    <property type="entry name" value="PASTA_dom"/>
</dbReference>
<feature type="region of interest" description="Disordered" evidence="1">
    <location>
        <begin position="102"/>
        <end position="127"/>
    </location>
</feature>
<evidence type="ECO:0000259" key="2">
    <source>
        <dbReference type="PROSITE" id="PS51178"/>
    </source>
</evidence>
<evidence type="ECO:0000256" key="1">
    <source>
        <dbReference type="SAM" id="MobiDB-lite"/>
    </source>
</evidence>
<dbReference type="SMART" id="SM00740">
    <property type="entry name" value="PASTA"/>
    <property type="match status" value="2"/>
</dbReference>
<evidence type="ECO:0000313" key="4">
    <source>
        <dbReference type="Proteomes" id="UP000680045"/>
    </source>
</evidence>
<organism evidence="3 4">
    <name type="scientific">Peribacillus frigoritolerans</name>
    <dbReference type="NCBI Taxonomy" id="450367"/>
    <lineage>
        <taxon>Bacteria</taxon>
        <taxon>Bacillati</taxon>
        <taxon>Bacillota</taxon>
        <taxon>Bacilli</taxon>
        <taxon>Bacillales</taxon>
        <taxon>Bacillaceae</taxon>
        <taxon>Peribacillus</taxon>
    </lineage>
</organism>
<accession>A0A941FRS8</accession>
<dbReference type="Gene3D" id="3.30.10.20">
    <property type="match status" value="2"/>
</dbReference>
<dbReference type="AlphaFoldDB" id="A0A941FRS8"/>
<dbReference type="Pfam" id="PF03793">
    <property type="entry name" value="PASTA"/>
    <property type="match status" value="2"/>
</dbReference>
<evidence type="ECO:0000313" key="3">
    <source>
        <dbReference type="EMBL" id="MBR8644952.1"/>
    </source>
</evidence>